<organism evidence="1 2">
    <name type="scientific">Spirosoma aureum</name>
    <dbReference type="NCBI Taxonomy" id="2692134"/>
    <lineage>
        <taxon>Bacteria</taxon>
        <taxon>Pseudomonadati</taxon>
        <taxon>Bacteroidota</taxon>
        <taxon>Cytophagia</taxon>
        <taxon>Cytophagales</taxon>
        <taxon>Cytophagaceae</taxon>
        <taxon>Spirosoma</taxon>
    </lineage>
</organism>
<gene>
    <name evidence="1" type="ORF">G8759_08060</name>
</gene>
<reference evidence="1 2" key="1">
    <citation type="submission" date="2020-03" db="EMBL/GenBank/DDBJ databases">
        <authorList>
            <person name="Kim M.K."/>
        </authorList>
    </citation>
    <scope>NUCLEOTIDE SEQUENCE [LARGE SCALE GENOMIC DNA]</scope>
    <source>
        <strain evidence="1 2">BT328</strain>
    </source>
</reference>
<dbReference type="EMBL" id="CP050063">
    <property type="protein sequence ID" value="QIP12578.1"/>
    <property type="molecule type" value="Genomic_DNA"/>
</dbReference>
<dbReference type="KEGG" id="spib:G8759_08060"/>
<accession>A0A6G9AJF2</accession>
<proteinExistence type="predicted"/>
<dbReference type="AlphaFoldDB" id="A0A6G9AJF2"/>
<name>A0A6G9AJF2_9BACT</name>
<protein>
    <submittedName>
        <fullName evidence="1">Uncharacterized protein</fullName>
    </submittedName>
</protein>
<sequence length="183" mass="20985">MELGVTKVFVLILMLTTITNAVGQSVKGVQTPPILKSGEPFLKSIRLTYTEKPNIFRTVSIKFKVSSEGNLDTLVVSDNTPSEFAISIREQLNRLNGQWKSQYLNGHPVASKWVIIRFYITGYKEDSNECLNKQEADFIAAYKREADLFDCSVDLEHPMRCKTAYLEGYDYFLYPPWLSRVER</sequence>
<dbReference type="RefSeq" id="WP_167206820.1">
    <property type="nucleotide sequence ID" value="NZ_CP050063.1"/>
</dbReference>
<evidence type="ECO:0000313" key="2">
    <source>
        <dbReference type="Proteomes" id="UP000501802"/>
    </source>
</evidence>
<evidence type="ECO:0000313" key="1">
    <source>
        <dbReference type="EMBL" id="QIP12578.1"/>
    </source>
</evidence>
<keyword evidence="2" id="KW-1185">Reference proteome</keyword>
<dbReference type="Proteomes" id="UP000501802">
    <property type="component" value="Chromosome"/>
</dbReference>